<reference evidence="2 3" key="1">
    <citation type="journal article" date="2019" name="Nat. Commun.">
        <title>The antimicrobial potential of Streptomyces from insect microbiomes.</title>
        <authorList>
            <person name="Chevrette M.G."/>
            <person name="Carlson C.M."/>
            <person name="Ortega H.E."/>
            <person name="Thomas C."/>
            <person name="Ananiev G.E."/>
            <person name="Barns K.J."/>
            <person name="Book A.J."/>
            <person name="Cagnazzo J."/>
            <person name="Carlos C."/>
            <person name="Flanigan W."/>
            <person name="Grubbs K.J."/>
            <person name="Horn H.A."/>
            <person name="Hoffmann F.M."/>
            <person name="Klassen J.L."/>
            <person name="Knack J.J."/>
            <person name="Lewin G.R."/>
            <person name="McDonald B.R."/>
            <person name="Muller L."/>
            <person name="Melo W.G.P."/>
            <person name="Pinto-Tomas A.A."/>
            <person name="Schmitz A."/>
            <person name="Wendt-Pienkowski E."/>
            <person name="Wildman S."/>
            <person name="Zhao M."/>
            <person name="Zhang F."/>
            <person name="Bugni T.S."/>
            <person name="Andes D.R."/>
            <person name="Pupo M.T."/>
            <person name="Currie C.R."/>
        </authorList>
    </citation>
    <scope>NUCLEOTIDE SEQUENCE [LARGE SCALE GENOMIC DNA]</scope>
    <source>
        <strain evidence="2 3">SID5840</strain>
    </source>
</reference>
<comment type="caution">
    <text evidence="2">The sequence shown here is derived from an EMBL/GenBank/DDBJ whole genome shotgun (WGS) entry which is preliminary data.</text>
</comment>
<feature type="transmembrane region" description="Helical" evidence="1">
    <location>
        <begin position="105"/>
        <end position="126"/>
    </location>
</feature>
<evidence type="ECO:0000313" key="3">
    <source>
        <dbReference type="Proteomes" id="UP000467124"/>
    </source>
</evidence>
<dbReference type="InterPro" id="IPR021218">
    <property type="entry name" value="DUF2784"/>
</dbReference>
<dbReference type="Proteomes" id="UP000467124">
    <property type="component" value="Unassembled WGS sequence"/>
</dbReference>
<dbReference type="EMBL" id="WWHY01000001">
    <property type="protein sequence ID" value="MYR34511.1"/>
    <property type="molecule type" value="Genomic_DNA"/>
</dbReference>
<dbReference type="AlphaFoldDB" id="A0A7K2IX18"/>
<evidence type="ECO:0000313" key="2">
    <source>
        <dbReference type="EMBL" id="MYR34511.1"/>
    </source>
</evidence>
<protein>
    <submittedName>
        <fullName evidence="2">DUF2784 family protein</fullName>
    </submittedName>
</protein>
<proteinExistence type="predicted"/>
<sequence length="139" mass="15548">MTPSATDTYARRMIYRLVGEGAMVLHMAFLVYVAVGGYLAWYRLPALWPHMACALYGLGITLIGWDCPLTDLETWGRERAGQAGLPPGGFIEHYLTGVVYPREHLLTVQLLVALSVAVSWIGALILHRRRQRHSSENRA</sequence>
<name>A0A7K2IX18_9ACTN</name>
<evidence type="ECO:0000256" key="1">
    <source>
        <dbReference type="SAM" id="Phobius"/>
    </source>
</evidence>
<dbReference type="Pfam" id="PF10861">
    <property type="entry name" value="DUF2784"/>
    <property type="match status" value="1"/>
</dbReference>
<keyword evidence="1" id="KW-0472">Membrane</keyword>
<accession>A0A7K2IX18</accession>
<gene>
    <name evidence="2" type="ORF">GTW20_20245</name>
</gene>
<organism evidence="2 3">
    <name type="scientific">Nocardiopsis alba</name>
    <dbReference type="NCBI Taxonomy" id="53437"/>
    <lineage>
        <taxon>Bacteria</taxon>
        <taxon>Bacillati</taxon>
        <taxon>Actinomycetota</taxon>
        <taxon>Actinomycetes</taxon>
        <taxon>Streptosporangiales</taxon>
        <taxon>Nocardiopsidaceae</taxon>
        <taxon>Nocardiopsis</taxon>
    </lineage>
</organism>
<keyword evidence="1" id="KW-1133">Transmembrane helix</keyword>
<feature type="transmembrane region" description="Helical" evidence="1">
    <location>
        <begin position="21"/>
        <end position="41"/>
    </location>
</feature>
<keyword evidence="1" id="KW-0812">Transmembrane</keyword>